<dbReference type="InterPro" id="IPR001926">
    <property type="entry name" value="TrpB-like_PALP"/>
</dbReference>
<protein>
    <recommendedName>
        <fullName evidence="11">Tryptophan synthase beta chain</fullName>
        <ecNumber evidence="11">4.2.1.20</ecNumber>
    </recommendedName>
</protein>
<evidence type="ECO:0000256" key="3">
    <source>
        <dbReference type="ARBA" id="ARBA00009982"/>
    </source>
</evidence>
<dbReference type="HAMAP" id="MF_00133">
    <property type="entry name" value="Trp_synth_beta"/>
    <property type="match status" value="1"/>
</dbReference>
<dbReference type="RefSeq" id="WP_059426202.1">
    <property type="nucleotide sequence ID" value="NZ_FAUT01000002.1"/>
</dbReference>
<keyword evidence="9 11" id="KW-0456">Lyase</keyword>
<keyword evidence="15" id="KW-1185">Reference proteome</keyword>
<dbReference type="Pfam" id="PF00291">
    <property type="entry name" value="PALP"/>
    <property type="match status" value="1"/>
</dbReference>
<evidence type="ECO:0000256" key="6">
    <source>
        <dbReference type="ARBA" id="ARBA00022822"/>
    </source>
</evidence>
<reference evidence="15 16" key="1">
    <citation type="submission" date="2015-11" db="EMBL/GenBank/DDBJ databases">
        <authorList>
            <consortium name="Pathogen Informatics"/>
        </authorList>
    </citation>
    <scope>NUCLEOTIDE SEQUENCE [LARGE SCALE GENOMIC DNA]</scope>
    <source>
        <strain evidence="14 15">006A-0059</strain>
        <strain evidence="13 16">006A-0191</strain>
    </source>
</reference>
<sequence>MNAKAYFGKYGGQFVPETAMSALIELEKAYESIANTKEFRDELDALLKDYVGRPSPLYHAKRLSEHYGHEIYLKREDLNHTGAHKINNALAQALLAKKMGKKKVLAETGAGQHGVATATAAALLGLECDVYMGECDTKRQALNVYKMELLGAKVVSVSDGLGTLKEATTAAIQAWVNEIETRFYVIGSAVGPHPYPKMVRDFQSVIGREAKAQLNEKGIKPDYVIACVGGGSNAIGIFSAFLDDESVKIIGVEAGGLGVNTPYHAATLTKGVDGIIHGMKTVVLQDEYGRILPVHSISAGLDYPGVGPEHAHLKDVRRVEYYAVSDDECINALKLCTRLEGIIPAIESSHALAYLEKLCPNLKTKSNIVVNVSGRGDKDMNTIMEYKKGTIYG</sequence>
<comment type="pathway">
    <text evidence="2 11">Amino-acid biosynthesis; L-tryptophan biosynthesis; L-tryptophan from chorismate: step 5/5.</text>
</comment>
<evidence type="ECO:0000256" key="8">
    <source>
        <dbReference type="ARBA" id="ARBA00023141"/>
    </source>
</evidence>
<evidence type="ECO:0000259" key="12">
    <source>
        <dbReference type="Pfam" id="PF00291"/>
    </source>
</evidence>
<evidence type="ECO:0000256" key="10">
    <source>
        <dbReference type="ARBA" id="ARBA00049047"/>
    </source>
</evidence>
<evidence type="ECO:0000313" key="15">
    <source>
        <dbReference type="Proteomes" id="UP000052237"/>
    </source>
</evidence>
<dbReference type="EC" id="4.2.1.20" evidence="11"/>
<dbReference type="FunFam" id="3.40.50.1100:FF:000001">
    <property type="entry name" value="Tryptophan synthase beta chain"/>
    <property type="match status" value="1"/>
</dbReference>
<dbReference type="InterPro" id="IPR006654">
    <property type="entry name" value="Trp_synth_beta"/>
</dbReference>
<dbReference type="CDD" id="cd06446">
    <property type="entry name" value="Trp-synth_B"/>
    <property type="match status" value="1"/>
</dbReference>
<evidence type="ECO:0000256" key="1">
    <source>
        <dbReference type="ARBA" id="ARBA00001933"/>
    </source>
</evidence>
<keyword evidence="5 11" id="KW-0028">Amino-acid biosynthesis</keyword>
<gene>
    <name evidence="11 14" type="primary">trpB</name>
    <name evidence="14" type="ORF">ERS686654_00730</name>
    <name evidence="13" type="ORF">ERS739220_00492</name>
</gene>
<evidence type="ECO:0000256" key="4">
    <source>
        <dbReference type="ARBA" id="ARBA00011270"/>
    </source>
</evidence>
<dbReference type="PANTHER" id="PTHR48077:SF3">
    <property type="entry name" value="TRYPTOPHAN SYNTHASE"/>
    <property type="match status" value="1"/>
</dbReference>
<dbReference type="SUPFAM" id="SSF53686">
    <property type="entry name" value="Tryptophan synthase beta subunit-like PLP-dependent enzymes"/>
    <property type="match status" value="1"/>
</dbReference>
<comment type="similarity">
    <text evidence="3 11">Belongs to the TrpB family.</text>
</comment>
<name>A0A0S4S2T9_CAMHY</name>
<dbReference type="STRING" id="32019.ERS672215_00618"/>
<dbReference type="PROSITE" id="PS00168">
    <property type="entry name" value="TRP_SYNTHASE_BETA"/>
    <property type="match status" value="1"/>
</dbReference>
<dbReference type="InterPro" id="IPR006653">
    <property type="entry name" value="Trp_synth_b_CS"/>
</dbReference>
<dbReference type="GO" id="GO:0005737">
    <property type="term" value="C:cytoplasm"/>
    <property type="evidence" value="ECO:0007669"/>
    <property type="project" value="TreeGrafter"/>
</dbReference>
<dbReference type="EMBL" id="FAVB01000002">
    <property type="protein sequence ID" value="CUU76206.1"/>
    <property type="molecule type" value="Genomic_DNA"/>
</dbReference>
<dbReference type="FunFam" id="3.40.50.1100:FF:000004">
    <property type="entry name" value="Tryptophan synthase beta chain"/>
    <property type="match status" value="1"/>
</dbReference>
<keyword evidence="8 11" id="KW-0057">Aromatic amino acid biosynthesis</keyword>
<comment type="caution">
    <text evidence="14">The sequence shown here is derived from an EMBL/GenBank/DDBJ whole genome shotgun (WGS) entry which is preliminary data.</text>
</comment>
<evidence type="ECO:0000256" key="7">
    <source>
        <dbReference type="ARBA" id="ARBA00022898"/>
    </source>
</evidence>
<feature type="modified residue" description="N6-(pyridoxal phosphate)lysine" evidence="11">
    <location>
        <position position="85"/>
    </location>
</feature>
<dbReference type="Proteomes" id="UP000052257">
    <property type="component" value="Unassembled WGS sequence"/>
</dbReference>
<keyword evidence="6 11" id="KW-0822">Tryptophan biosynthesis</keyword>
<dbReference type="PANTHER" id="PTHR48077">
    <property type="entry name" value="TRYPTOPHAN SYNTHASE-RELATED"/>
    <property type="match status" value="1"/>
</dbReference>
<organism evidence="14 15">
    <name type="scientific">Campylobacter hyointestinalis subsp. hyointestinalis</name>
    <dbReference type="NCBI Taxonomy" id="91352"/>
    <lineage>
        <taxon>Bacteria</taxon>
        <taxon>Pseudomonadati</taxon>
        <taxon>Campylobacterota</taxon>
        <taxon>Epsilonproteobacteria</taxon>
        <taxon>Campylobacterales</taxon>
        <taxon>Campylobacteraceae</taxon>
        <taxon>Campylobacter</taxon>
    </lineage>
</organism>
<dbReference type="InterPro" id="IPR023026">
    <property type="entry name" value="Trp_synth_beta/beta-like"/>
</dbReference>
<evidence type="ECO:0000313" key="16">
    <source>
        <dbReference type="Proteomes" id="UP000052257"/>
    </source>
</evidence>
<feature type="domain" description="Tryptophan synthase beta chain-like PALP" evidence="12">
    <location>
        <begin position="52"/>
        <end position="374"/>
    </location>
</feature>
<dbReference type="GO" id="GO:0004834">
    <property type="term" value="F:tryptophan synthase activity"/>
    <property type="evidence" value="ECO:0007669"/>
    <property type="project" value="UniProtKB-UniRule"/>
</dbReference>
<comment type="cofactor">
    <cofactor evidence="1 11">
        <name>pyridoxal 5'-phosphate</name>
        <dbReference type="ChEBI" id="CHEBI:597326"/>
    </cofactor>
</comment>
<evidence type="ECO:0000256" key="11">
    <source>
        <dbReference type="HAMAP-Rule" id="MF_00133"/>
    </source>
</evidence>
<dbReference type="EMBL" id="FAUW01000001">
    <property type="protein sequence ID" value="CUU73245.1"/>
    <property type="molecule type" value="Genomic_DNA"/>
</dbReference>
<comment type="catalytic activity">
    <reaction evidence="10 11">
        <text>(1S,2R)-1-C-(indol-3-yl)glycerol 3-phosphate + L-serine = D-glyceraldehyde 3-phosphate + L-tryptophan + H2O</text>
        <dbReference type="Rhea" id="RHEA:10532"/>
        <dbReference type="ChEBI" id="CHEBI:15377"/>
        <dbReference type="ChEBI" id="CHEBI:33384"/>
        <dbReference type="ChEBI" id="CHEBI:57912"/>
        <dbReference type="ChEBI" id="CHEBI:58866"/>
        <dbReference type="ChEBI" id="CHEBI:59776"/>
        <dbReference type="EC" id="4.2.1.20"/>
    </reaction>
</comment>
<comment type="subunit">
    <text evidence="4 11">Tetramer of two alpha and two beta chains.</text>
</comment>
<comment type="function">
    <text evidence="11">The beta subunit is responsible for the synthesis of L-tryptophan from indole and L-serine.</text>
</comment>
<dbReference type="Proteomes" id="UP000052237">
    <property type="component" value="Unassembled WGS sequence"/>
</dbReference>
<dbReference type="UniPathway" id="UPA00035">
    <property type="reaction ID" value="UER00044"/>
</dbReference>
<evidence type="ECO:0000313" key="14">
    <source>
        <dbReference type="EMBL" id="CUU76206.1"/>
    </source>
</evidence>
<dbReference type="NCBIfam" id="TIGR00263">
    <property type="entry name" value="trpB"/>
    <property type="match status" value="1"/>
</dbReference>
<evidence type="ECO:0000256" key="9">
    <source>
        <dbReference type="ARBA" id="ARBA00023239"/>
    </source>
</evidence>
<proteinExistence type="inferred from homology"/>
<evidence type="ECO:0000256" key="2">
    <source>
        <dbReference type="ARBA" id="ARBA00004733"/>
    </source>
</evidence>
<evidence type="ECO:0000256" key="5">
    <source>
        <dbReference type="ARBA" id="ARBA00022605"/>
    </source>
</evidence>
<keyword evidence="7 11" id="KW-0663">Pyridoxal phosphate</keyword>
<evidence type="ECO:0000313" key="13">
    <source>
        <dbReference type="EMBL" id="CUU73245.1"/>
    </source>
</evidence>
<accession>A0A0S4S2T9</accession>
<accession>A0A9W5APX7</accession>
<dbReference type="Gene3D" id="3.40.50.1100">
    <property type="match status" value="2"/>
</dbReference>
<dbReference type="InterPro" id="IPR036052">
    <property type="entry name" value="TrpB-like_PALP_sf"/>
</dbReference>
<dbReference type="AlphaFoldDB" id="A0A0S4S2T9"/>
<dbReference type="PIRSF" id="PIRSF001413">
    <property type="entry name" value="Trp_syn_beta"/>
    <property type="match status" value="1"/>
</dbReference>